<dbReference type="PROSITE" id="PS00409">
    <property type="entry name" value="PROKAR_NTER_METHYL"/>
    <property type="match status" value="1"/>
</dbReference>
<keyword evidence="1" id="KW-1133">Transmembrane helix</keyword>
<evidence type="ECO:0000313" key="2">
    <source>
        <dbReference type="EMBL" id="MEK0188240.1"/>
    </source>
</evidence>
<dbReference type="EMBL" id="JBBLXS010000553">
    <property type="protein sequence ID" value="MEK0188240.1"/>
    <property type="molecule type" value="Genomic_DNA"/>
</dbReference>
<protein>
    <submittedName>
        <fullName evidence="2">Prepilin-type N-terminal cleavage/methylation domain-containing protein</fullName>
    </submittedName>
</protein>
<keyword evidence="3" id="KW-1185">Reference proteome</keyword>
<reference evidence="2 3" key="1">
    <citation type="journal article" date="2020" name="Harmful Algae">
        <title>Molecular and morphological characterization of a novel dihydroanatoxin-a producing Microcoleus species (cyanobacteria) from the Russian River, California, USA.</title>
        <authorList>
            <person name="Conklin K.Y."/>
            <person name="Stancheva R."/>
            <person name="Otten T.G."/>
            <person name="Fadness R."/>
            <person name="Boyer G.L."/>
            <person name="Read B."/>
            <person name="Zhang X."/>
            <person name="Sheath R.G."/>
        </authorList>
    </citation>
    <scope>NUCLEOTIDE SEQUENCE [LARGE SCALE GENOMIC DNA]</scope>
    <source>
        <strain evidence="2 3">PTRS2</strain>
    </source>
</reference>
<name>A0ABU8YVB3_9CYAN</name>
<dbReference type="InterPro" id="IPR012902">
    <property type="entry name" value="N_methyl_site"/>
</dbReference>
<dbReference type="Pfam" id="PF07963">
    <property type="entry name" value="N_methyl"/>
    <property type="match status" value="1"/>
</dbReference>
<dbReference type="Proteomes" id="UP001384579">
    <property type="component" value="Unassembled WGS sequence"/>
</dbReference>
<evidence type="ECO:0000313" key="3">
    <source>
        <dbReference type="Proteomes" id="UP001384579"/>
    </source>
</evidence>
<feature type="transmembrane region" description="Helical" evidence="1">
    <location>
        <begin position="21"/>
        <end position="46"/>
    </location>
</feature>
<dbReference type="Gene3D" id="3.30.700.10">
    <property type="entry name" value="Glycoprotein, Type 4 Pilin"/>
    <property type="match status" value="1"/>
</dbReference>
<dbReference type="SUPFAM" id="SSF54523">
    <property type="entry name" value="Pili subunits"/>
    <property type="match status" value="1"/>
</dbReference>
<sequence>MEYILRIFNRFYRKQNSGFTLVELLVVIIIIGILATISLGTMFNFINKAKQVEGITYVNTCQKKQLAYYAENNQFTDSLELLGLPKETNNYMFKVEISPPTKPEDGNETLACCMAGEKGGGSDMVFMCASSGG</sequence>
<proteinExistence type="predicted"/>
<keyword evidence="1" id="KW-0812">Transmembrane</keyword>
<dbReference type="NCBIfam" id="TIGR02532">
    <property type="entry name" value="IV_pilin_GFxxxE"/>
    <property type="match status" value="1"/>
</dbReference>
<dbReference type="RefSeq" id="WP_340525908.1">
    <property type="nucleotide sequence ID" value="NZ_JBBLXS010000553.1"/>
</dbReference>
<comment type="caution">
    <text evidence="2">The sequence shown here is derived from an EMBL/GenBank/DDBJ whole genome shotgun (WGS) entry which is preliminary data.</text>
</comment>
<dbReference type="Pfam" id="PF16734">
    <property type="entry name" value="Pilin_GH"/>
    <property type="match status" value="1"/>
</dbReference>
<organism evidence="2 3">
    <name type="scientific">Microcoleus anatoxicus PTRS2</name>
    <dbReference type="NCBI Taxonomy" id="2705321"/>
    <lineage>
        <taxon>Bacteria</taxon>
        <taxon>Bacillati</taxon>
        <taxon>Cyanobacteriota</taxon>
        <taxon>Cyanophyceae</taxon>
        <taxon>Oscillatoriophycideae</taxon>
        <taxon>Oscillatoriales</taxon>
        <taxon>Microcoleaceae</taxon>
        <taxon>Microcoleus</taxon>
        <taxon>Microcoleus anatoxicus</taxon>
    </lineage>
</organism>
<gene>
    <name evidence="2" type="ORF">WMG39_25855</name>
</gene>
<keyword evidence="1" id="KW-0472">Membrane</keyword>
<dbReference type="InterPro" id="IPR045584">
    <property type="entry name" value="Pilin-like"/>
</dbReference>
<dbReference type="InterPro" id="IPR031975">
    <property type="entry name" value="Pilin_GH"/>
</dbReference>
<accession>A0ABU8YVB3</accession>
<evidence type="ECO:0000256" key="1">
    <source>
        <dbReference type="SAM" id="Phobius"/>
    </source>
</evidence>